<dbReference type="EMBL" id="JGZN01000018">
    <property type="protein sequence ID" value="KFI90949.1"/>
    <property type="molecule type" value="Genomic_DNA"/>
</dbReference>
<dbReference type="AlphaFoldDB" id="A0A087D5Z9"/>
<comment type="caution">
    <text evidence="1">The sequence shown here is derived from an EMBL/GenBank/DDBJ whole genome shotgun (WGS) entry which is preliminary data.</text>
</comment>
<accession>A0A087D5Z9</accession>
<organism evidence="1 2">
    <name type="scientific">Bifidobacterium saguini DSM 23967</name>
    <dbReference type="NCBI Taxonomy" id="1437607"/>
    <lineage>
        <taxon>Bacteria</taxon>
        <taxon>Bacillati</taxon>
        <taxon>Actinomycetota</taxon>
        <taxon>Actinomycetes</taxon>
        <taxon>Bifidobacteriales</taxon>
        <taxon>Bifidobacteriaceae</taxon>
        <taxon>Bifidobacterium</taxon>
    </lineage>
</organism>
<dbReference type="RefSeq" id="WP_156099611.1">
    <property type="nucleotide sequence ID" value="NZ_JDUT01000012.1"/>
</dbReference>
<evidence type="ECO:0000313" key="1">
    <source>
        <dbReference type="EMBL" id="KFI90949.1"/>
    </source>
</evidence>
<protein>
    <recommendedName>
        <fullName evidence="3">BIG2 domain-containing protein</fullName>
    </recommendedName>
</protein>
<dbReference type="Gene3D" id="2.60.40.1080">
    <property type="match status" value="1"/>
</dbReference>
<gene>
    <name evidence="1" type="ORF">BISA_1928</name>
</gene>
<dbReference type="Proteomes" id="UP000029066">
    <property type="component" value="Unassembled WGS sequence"/>
</dbReference>
<evidence type="ECO:0008006" key="3">
    <source>
        <dbReference type="Google" id="ProtNLM"/>
    </source>
</evidence>
<reference evidence="1 2" key="1">
    <citation type="submission" date="2014-03" db="EMBL/GenBank/DDBJ databases">
        <title>Genomics of Bifidobacteria.</title>
        <authorList>
            <person name="Ventura M."/>
            <person name="Milani C."/>
            <person name="Lugli G.A."/>
        </authorList>
    </citation>
    <scope>NUCLEOTIDE SEQUENCE [LARGE SCALE GENOMIC DNA]</scope>
    <source>
        <strain evidence="1 2">DSM 23967</strain>
    </source>
</reference>
<name>A0A087D5Z9_9BIFI</name>
<evidence type="ECO:0000313" key="2">
    <source>
        <dbReference type="Proteomes" id="UP000029066"/>
    </source>
</evidence>
<proteinExistence type="predicted"/>
<sequence length="52" mass="5255">MTPTGIKATPESLTVRVGETASIEATVTPATAPQTVAATTNGTDLIGIKENQ</sequence>
<dbReference type="STRING" id="1437607.BISA_1928"/>